<evidence type="ECO:0000313" key="2">
    <source>
        <dbReference type="Proteomes" id="UP000320338"/>
    </source>
</evidence>
<gene>
    <name evidence="1" type="ORF">PHY01_18160</name>
</gene>
<organism evidence="1 2">
    <name type="scientific">Pseudonocardia hydrocarbonoxydans</name>
    <dbReference type="NCBI Taxonomy" id="76726"/>
    <lineage>
        <taxon>Bacteria</taxon>
        <taxon>Bacillati</taxon>
        <taxon>Actinomycetota</taxon>
        <taxon>Actinomycetes</taxon>
        <taxon>Pseudonocardiales</taxon>
        <taxon>Pseudonocardiaceae</taxon>
        <taxon>Pseudonocardia</taxon>
    </lineage>
</organism>
<name>A0A4Y3WL06_9PSEU</name>
<accession>A0A4Y3WL06</accession>
<keyword evidence="2" id="KW-1185">Reference proteome</keyword>
<evidence type="ECO:0000313" key="1">
    <source>
        <dbReference type="EMBL" id="GEC19533.1"/>
    </source>
</evidence>
<protein>
    <submittedName>
        <fullName evidence="1">CTP synthase</fullName>
    </submittedName>
</protein>
<comment type="caution">
    <text evidence="1">The sequence shown here is derived from an EMBL/GenBank/DDBJ whole genome shotgun (WGS) entry which is preliminary data.</text>
</comment>
<dbReference type="Proteomes" id="UP000320338">
    <property type="component" value="Unassembled WGS sequence"/>
</dbReference>
<dbReference type="AlphaFoldDB" id="A0A4Y3WL06"/>
<reference evidence="1 2" key="1">
    <citation type="submission" date="2019-06" db="EMBL/GenBank/DDBJ databases">
        <title>Whole genome shotgun sequence of Pseudonocardia hydrocarbonoxydans NBRC 14498.</title>
        <authorList>
            <person name="Hosoyama A."/>
            <person name="Uohara A."/>
            <person name="Ohji S."/>
            <person name="Ichikawa N."/>
        </authorList>
    </citation>
    <scope>NUCLEOTIDE SEQUENCE [LARGE SCALE GENOMIC DNA]</scope>
    <source>
        <strain evidence="1 2">NBRC 14498</strain>
    </source>
</reference>
<sequence>MLRSELIARGYTDDEIRRTCGSRRLVSVRRGAYVDPGDERLHRPEDRHALAVRAAVGQLGPGCVVSHASAAVLHRIALWAVPLGRVHVSRPGTSGGRRSSQLHLHVCPMEPDEVVTVDGIAVTSPAATVAALARTLPFEQAVVVADSALHRGLVDPPALAAALDRYPRRHGTAAAARVLAFADRLAESPGESRSRVAMLRAGLPMPQLQVVRFSVDGVPLGRVDFWWPEQGVIGEFDGLVKYGRLLRPGQATGDVLVAEKLREDALRETARGMARWTWREIDPFAGVERRLRRTLGLP</sequence>
<dbReference type="EMBL" id="BJNG01000015">
    <property type="protein sequence ID" value="GEC19533.1"/>
    <property type="molecule type" value="Genomic_DNA"/>
</dbReference>
<proteinExistence type="predicted"/>